<accession>A0ABW5NCG6</accession>
<evidence type="ECO:0000313" key="7">
    <source>
        <dbReference type="EMBL" id="MFD2593053.1"/>
    </source>
</evidence>
<comment type="catalytic activity">
    <reaction evidence="1">
        <text>chorismate = isochorismate</text>
        <dbReference type="Rhea" id="RHEA:18985"/>
        <dbReference type="ChEBI" id="CHEBI:29748"/>
        <dbReference type="ChEBI" id="CHEBI:29780"/>
        <dbReference type="EC" id="5.4.4.2"/>
    </reaction>
</comment>
<dbReference type="EMBL" id="JBHULX010000039">
    <property type="protein sequence ID" value="MFD2593053.1"/>
    <property type="molecule type" value="Genomic_DNA"/>
</dbReference>
<evidence type="ECO:0000256" key="5">
    <source>
        <dbReference type="ARBA" id="ARBA00041564"/>
    </source>
</evidence>
<dbReference type="SUPFAM" id="SSF56322">
    <property type="entry name" value="ADC synthase"/>
    <property type="match status" value="1"/>
</dbReference>
<reference evidence="8" key="1">
    <citation type="journal article" date="2019" name="Int. J. Syst. Evol. Microbiol.">
        <title>The Global Catalogue of Microorganisms (GCM) 10K type strain sequencing project: providing services to taxonomists for standard genome sequencing and annotation.</title>
        <authorList>
            <consortium name="The Broad Institute Genomics Platform"/>
            <consortium name="The Broad Institute Genome Sequencing Center for Infectious Disease"/>
            <person name="Wu L."/>
            <person name="Ma J."/>
        </authorList>
    </citation>
    <scope>NUCLEOTIDE SEQUENCE [LARGE SCALE GENOMIC DNA]</scope>
    <source>
        <strain evidence="8">KCTC 42423</strain>
    </source>
</reference>
<dbReference type="Proteomes" id="UP001597459">
    <property type="component" value="Unassembled WGS sequence"/>
</dbReference>
<dbReference type="EC" id="5.4.4.2" evidence="3"/>
<dbReference type="InterPro" id="IPR004561">
    <property type="entry name" value="IsoChor_synthase"/>
</dbReference>
<name>A0ABW5NCG6_9FLAO</name>
<keyword evidence="4 7" id="KW-0413">Isomerase</keyword>
<dbReference type="RefSeq" id="WP_378255244.1">
    <property type="nucleotide sequence ID" value="NZ_JBHSJV010000001.1"/>
</dbReference>
<evidence type="ECO:0000256" key="4">
    <source>
        <dbReference type="ARBA" id="ARBA00023235"/>
    </source>
</evidence>
<feature type="domain" description="Chorismate-utilising enzyme C-terminal" evidence="6">
    <location>
        <begin position="101"/>
        <end position="346"/>
    </location>
</feature>
<sequence>MNLAEVYAKIGAQLDNELPFVIYRKKEENSCTAFLQQDATVYTTNSYSEAGFVFAPFDLESEQAIVMPYTKSEVITSATMPFSDVDRVENIADKVADCEKTAHITLVEKGIHEIQNSSLEKVVLSRTEKVTTQLDDALQLFHELTLLYSNAFVYFWYHPQVGQWVGATPETLLKVEQGILSTMALAGTKTAEDGTPVIWGDKEKEEQRIVTDFIVSGLSHITDNLKQSAVYTHQAGSLFHLRTDLECTIAEKTNLKDIITVLHPTPAVCGLPKEKAKSFIMANEGYKRTFYTGFLGPLHMGAAQKSELFVNLRCMEVFAAHVKLFVGGGITKDSVAVSEWEETVKKTETMKKVLRIVGT</sequence>
<evidence type="ECO:0000256" key="2">
    <source>
        <dbReference type="ARBA" id="ARBA00005297"/>
    </source>
</evidence>
<keyword evidence="8" id="KW-1185">Reference proteome</keyword>
<dbReference type="InterPro" id="IPR015890">
    <property type="entry name" value="Chorismate_C"/>
</dbReference>
<proteinExistence type="inferred from homology"/>
<evidence type="ECO:0000313" key="8">
    <source>
        <dbReference type="Proteomes" id="UP001597459"/>
    </source>
</evidence>
<dbReference type="NCBIfam" id="TIGR00543">
    <property type="entry name" value="isochor_syn"/>
    <property type="match status" value="1"/>
</dbReference>
<gene>
    <name evidence="7" type="ORF">ACFSTE_19605</name>
</gene>
<dbReference type="GO" id="GO:0008909">
    <property type="term" value="F:isochorismate synthase activity"/>
    <property type="evidence" value="ECO:0007669"/>
    <property type="project" value="UniProtKB-EC"/>
</dbReference>
<evidence type="ECO:0000256" key="1">
    <source>
        <dbReference type="ARBA" id="ARBA00000799"/>
    </source>
</evidence>
<dbReference type="InterPro" id="IPR005801">
    <property type="entry name" value="ADC_synthase"/>
</dbReference>
<comment type="caution">
    <text evidence="7">The sequence shown here is derived from an EMBL/GenBank/DDBJ whole genome shotgun (WGS) entry which is preliminary data.</text>
</comment>
<organism evidence="7 8">
    <name type="scientific">Aquimarina hainanensis</name>
    <dbReference type="NCBI Taxonomy" id="1578017"/>
    <lineage>
        <taxon>Bacteria</taxon>
        <taxon>Pseudomonadati</taxon>
        <taxon>Bacteroidota</taxon>
        <taxon>Flavobacteriia</taxon>
        <taxon>Flavobacteriales</taxon>
        <taxon>Flavobacteriaceae</taxon>
        <taxon>Aquimarina</taxon>
    </lineage>
</organism>
<protein>
    <recommendedName>
        <fullName evidence="3">isochorismate synthase</fullName>
        <ecNumber evidence="3">5.4.4.2</ecNumber>
    </recommendedName>
    <alternativeName>
        <fullName evidence="5">Isochorismate mutase</fullName>
    </alternativeName>
</protein>
<dbReference type="PANTHER" id="PTHR42839:SF2">
    <property type="entry name" value="ISOCHORISMATE SYNTHASE ENTC"/>
    <property type="match status" value="1"/>
</dbReference>
<dbReference type="Gene3D" id="3.60.120.10">
    <property type="entry name" value="Anthranilate synthase"/>
    <property type="match status" value="1"/>
</dbReference>
<dbReference type="PANTHER" id="PTHR42839">
    <property type="entry name" value="ISOCHORISMATE SYNTHASE ENTC"/>
    <property type="match status" value="1"/>
</dbReference>
<evidence type="ECO:0000259" key="6">
    <source>
        <dbReference type="Pfam" id="PF00425"/>
    </source>
</evidence>
<comment type="similarity">
    <text evidence="2">Belongs to the isochorismate synthase family.</text>
</comment>
<evidence type="ECO:0000256" key="3">
    <source>
        <dbReference type="ARBA" id="ARBA00012824"/>
    </source>
</evidence>
<dbReference type="Pfam" id="PF00425">
    <property type="entry name" value="Chorismate_bind"/>
    <property type="match status" value="1"/>
</dbReference>